<dbReference type="RefSeq" id="XP_004253924.1">
    <property type="nucleotide sequence ID" value="XM_004253876.1"/>
</dbReference>
<organism evidence="1 2">
    <name type="scientific">Entamoeba invadens IP1</name>
    <dbReference type="NCBI Taxonomy" id="370355"/>
    <lineage>
        <taxon>Eukaryota</taxon>
        <taxon>Amoebozoa</taxon>
        <taxon>Evosea</taxon>
        <taxon>Archamoebae</taxon>
        <taxon>Mastigamoebida</taxon>
        <taxon>Entamoebidae</taxon>
        <taxon>Entamoeba</taxon>
    </lineage>
</organism>
<gene>
    <name evidence="1" type="ORF">EIN_354250</name>
</gene>
<evidence type="ECO:0000313" key="2">
    <source>
        <dbReference type="Proteomes" id="UP000014680"/>
    </source>
</evidence>
<keyword evidence="2" id="KW-1185">Reference proteome</keyword>
<name>L7FMZ5_ENTIV</name>
<reference evidence="1 2" key="1">
    <citation type="submission" date="2012-10" db="EMBL/GenBank/DDBJ databases">
        <authorList>
            <person name="Zafar N."/>
            <person name="Inman J."/>
            <person name="Hall N."/>
            <person name="Lorenzi H."/>
            <person name="Caler E."/>
        </authorList>
    </citation>
    <scope>NUCLEOTIDE SEQUENCE [LARGE SCALE GENOMIC DNA]</scope>
    <source>
        <strain evidence="1 2">IP1</strain>
    </source>
</reference>
<dbReference type="Proteomes" id="UP000014680">
    <property type="component" value="Unassembled WGS sequence"/>
</dbReference>
<dbReference type="EMBL" id="KB206862">
    <property type="protein sequence ID" value="ELP87153.1"/>
    <property type="molecule type" value="Genomic_DNA"/>
</dbReference>
<dbReference type="VEuPathDB" id="AmoebaDB:EIN_354250"/>
<dbReference type="GeneID" id="14886138"/>
<protein>
    <submittedName>
        <fullName evidence="1">Uncharacterized protein</fullName>
    </submittedName>
</protein>
<dbReference type="AlphaFoldDB" id="L7FMZ5"/>
<accession>L7FMZ5</accession>
<sequence length="122" mass="13905">MSMKEIIERAAELFEMTFTKQELEVLLQFDDIKQILTANKNAARKIGAKIVERVQTNSGKSVITFTQTRDVAPERSLYSTILSSLFMDGSRLTIPQMRDVCKLIRMILEVAGVDENTDLKMF</sequence>
<evidence type="ECO:0000313" key="1">
    <source>
        <dbReference type="EMBL" id="ELP87153.1"/>
    </source>
</evidence>
<proteinExistence type="predicted"/>
<dbReference type="KEGG" id="eiv:EIN_354250"/>